<dbReference type="EMBL" id="CDMZ01004924">
    <property type="protein sequence ID" value="CEM51361.1"/>
    <property type="molecule type" value="Genomic_DNA"/>
</dbReference>
<sequence length="221" mass="25325">KALGGGQNALAKLTNWIHSHCPPDERPPGLVFKAAKAAEGKELRLRGGQVKIVITALKNMLKPESPFHNEIWESGDFDKEFGHAFLLFMRWYQLACSREITEQQVCKMEEYVKEWLPQHVKHFHAHPYDHMPKHFGDDIREHGPMPGNRLYGLESYCGVSKAAWRAKRYTGCRTALGKAMLKALVFLQLWSWKDGIDDAGLGLCELSEEVEEMEENDQYEL</sequence>
<name>A0A0G4I347_9ALVE</name>
<evidence type="ECO:0000313" key="1">
    <source>
        <dbReference type="EMBL" id="CEM51361.1"/>
    </source>
</evidence>
<proteinExistence type="predicted"/>
<gene>
    <name evidence="1" type="ORF">Cvel_35322</name>
</gene>
<accession>A0A0G4I347</accession>
<reference evidence="1" key="1">
    <citation type="submission" date="2014-11" db="EMBL/GenBank/DDBJ databases">
        <authorList>
            <person name="Otto D Thomas"/>
            <person name="Naeem Raeece"/>
        </authorList>
    </citation>
    <scope>NUCLEOTIDE SEQUENCE</scope>
</reference>
<dbReference type="AlphaFoldDB" id="A0A0G4I347"/>
<protein>
    <submittedName>
        <fullName evidence="1">Uncharacterized protein</fullName>
    </submittedName>
</protein>
<dbReference type="VEuPathDB" id="CryptoDB:Cvel_35322"/>
<organism evidence="1">
    <name type="scientific">Chromera velia CCMP2878</name>
    <dbReference type="NCBI Taxonomy" id="1169474"/>
    <lineage>
        <taxon>Eukaryota</taxon>
        <taxon>Sar</taxon>
        <taxon>Alveolata</taxon>
        <taxon>Colpodellida</taxon>
        <taxon>Chromeraceae</taxon>
        <taxon>Chromera</taxon>
    </lineage>
</organism>
<feature type="non-terminal residue" evidence="1">
    <location>
        <position position="1"/>
    </location>
</feature>